<name>A0A0F9LK98_9ZZZZ</name>
<proteinExistence type="predicted"/>
<dbReference type="AlphaFoldDB" id="A0A0F9LK98"/>
<dbReference type="EMBL" id="LAZR01007075">
    <property type="protein sequence ID" value="KKM87626.1"/>
    <property type="molecule type" value="Genomic_DNA"/>
</dbReference>
<organism evidence="1">
    <name type="scientific">marine sediment metagenome</name>
    <dbReference type="NCBI Taxonomy" id="412755"/>
    <lineage>
        <taxon>unclassified sequences</taxon>
        <taxon>metagenomes</taxon>
        <taxon>ecological metagenomes</taxon>
    </lineage>
</organism>
<protein>
    <submittedName>
        <fullName evidence="1">Uncharacterized protein</fullName>
    </submittedName>
</protein>
<comment type="caution">
    <text evidence="1">The sequence shown here is derived from an EMBL/GenBank/DDBJ whole genome shotgun (WGS) entry which is preliminary data.</text>
</comment>
<reference evidence="1" key="1">
    <citation type="journal article" date="2015" name="Nature">
        <title>Complex archaea that bridge the gap between prokaryotes and eukaryotes.</title>
        <authorList>
            <person name="Spang A."/>
            <person name="Saw J.H."/>
            <person name="Jorgensen S.L."/>
            <person name="Zaremba-Niedzwiedzka K."/>
            <person name="Martijn J."/>
            <person name="Lind A.E."/>
            <person name="van Eijk R."/>
            <person name="Schleper C."/>
            <person name="Guy L."/>
            <person name="Ettema T.J."/>
        </authorList>
    </citation>
    <scope>NUCLEOTIDE SEQUENCE</scope>
</reference>
<gene>
    <name evidence="1" type="ORF">LCGC14_1266890</name>
</gene>
<accession>A0A0F9LK98</accession>
<sequence>MSDVNEIKPVTRIEAVNSAIAAIQYGGNNCIRAVDLCEQAENAVVDSGGKPNPDATVKLLKKTLKVAVGLGVLKLDTTVIVERIT</sequence>
<evidence type="ECO:0000313" key="1">
    <source>
        <dbReference type="EMBL" id="KKM87626.1"/>
    </source>
</evidence>